<dbReference type="AlphaFoldDB" id="A0A1W1E8K1"/>
<dbReference type="SUPFAM" id="SSF158587">
    <property type="entry name" value="Jann4075-like"/>
    <property type="match status" value="1"/>
</dbReference>
<dbReference type="EMBL" id="FPIB01000009">
    <property type="protein sequence ID" value="SFV90086.1"/>
    <property type="molecule type" value="Genomic_DNA"/>
</dbReference>
<reference evidence="1" key="1">
    <citation type="submission" date="2016-10" db="EMBL/GenBank/DDBJ databases">
        <authorList>
            <person name="de Groot N.N."/>
        </authorList>
    </citation>
    <scope>NUCLEOTIDE SEQUENCE</scope>
</reference>
<sequence>MSKVDEKIALYTKAANDLKLGLDDAFIAAVTKGLGSSIHNKDAETVSCSDSNELETVKKNFLIKKLGLEDSKKLDDAIKTVCEKMGTSNRNKYRALFYALLAKEFGKESVYA</sequence>
<accession>A0A1W1E8K1</accession>
<proteinExistence type="predicted"/>
<organism evidence="1">
    <name type="scientific">hydrothermal vent metagenome</name>
    <dbReference type="NCBI Taxonomy" id="652676"/>
    <lineage>
        <taxon>unclassified sequences</taxon>
        <taxon>metagenomes</taxon>
        <taxon>ecological metagenomes</taxon>
    </lineage>
</organism>
<dbReference type="Pfam" id="PF11015">
    <property type="entry name" value="DUF2853"/>
    <property type="match status" value="1"/>
</dbReference>
<dbReference type="Gene3D" id="1.10.238.120">
    <property type="entry name" value="Jann4075-like"/>
    <property type="match status" value="1"/>
</dbReference>
<evidence type="ECO:0008006" key="2">
    <source>
        <dbReference type="Google" id="ProtNLM"/>
    </source>
</evidence>
<name>A0A1W1E8K1_9ZZZZ</name>
<evidence type="ECO:0000313" key="1">
    <source>
        <dbReference type="EMBL" id="SFV90086.1"/>
    </source>
</evidence>
<dbReference type="InterPro" id="IPR021274">
    <property type="entry name" value="DUF2853"/>
</dbReference>
<dbReference type="InterPro" id="IPR023154">
    <property type="entry name" value="Jann4075-like_sf"/>
</dbReference>
<protein>
    <recommendedName>
        <fullName evidence="2">DUF2853 family protein</fullName>
    </recommendedName>
</protein>
<gene>
    <name evidence="1" type="ORF">MNB_SV-4-251</name>
</gene>